<evidence type="ECO:0000313" key="1">
    <source>
        <dbReference type="EMBL" id="MPM77123.1"/>
    </source>
</evidence>
<dbReference type="AlphaFoldDB" id="A0A645CJM7"/>
<sequence>MVYFSACPGTSLPSFVSFIRPSNIFPITKLPPESSIEGSQALISLPWLKTSTLGAAYDPAACENNAAIASTITTIDLTLFLVDMMMLLSTNSGNAGSMHYRDNCFPPVSQSYFVSSFARHFSSLFTPLKEVAGYVMFRA</sequence>
<reference evidence="1" key="1">
    <citation type="submission" date="2019-08" db="EMBL/GenBank/DDBJ databases">
        <authorList>
            <person name="Kucharzyk K."/>
            <person name="Murdoch R.W."/>
            <person name="Higgins S."/>
            <person name="Loffler F."/>
        </authorList>
    </citation>
    <scope>NUCLEOTIDE SEQUENCE</scope>
</reference>
<organism evidence="1">
    <name type="scientific">bioreactor metagenome</name>
    <dbReference type="NCBI Taxonomy" id="1076179"/>
    <lineage>
        <taxon>unclassified sequences</taxon>
        <taxon>metagenomes</taxon>
        <taxon>ecological metagenomes</taxon>
    </lineage>
</organism>
<protein>
    <submittedName>
        <fullName evidence="1">Uncharacterized protein</fullName>
    </submittedName>
</protein>
<accession>A0A645CJM7</accession>
<gene>
    <name evidence="1" type="ORF">SDC9_124123</name>
</gene>
<name>A0A645CJM7_9ZZZZ</name>
<proteinExistence type="predicted"/>
<comment type="caution">
    <text evidence="1">The sequence shown here is derived from an EMBL/GenBank/DDBJ whole genome shotgun (WGS) entry which is preliminary data.</text>
</comment>
<dbReference type="EMBL" id="VSSQ01027732">
    <property type="protein sequence ID" value="MPM77123.1"/>
    <property type="molecule type" value="Genomic_DNA"/>
</dbReference>